<keyword evidence="5" id="KW-1185">Reference proteome</keyword>
<dbReference type="eggNOG" id="COG1086">
    <property type="taxonomic scope" value="Bacteria"/>
</dbReference>
<dbReference type="EMBL" id="CP002546">
    <property type="protein sequence ID" value="ADY59924.1"/>
    <property type="molecule type" value="Genomic_DNA"/>
</dbReference>
<feature type="transmembrane region" description="Helical" evidence="2">
    <location>
        <begin position="49"/>
        <end position="70"/>
    </location>
</feature>
<evidence type="ECO:0000313" key="4">
    <source>
        <dbReference type="EMBL" id="ADY59924.1"/>
    </source>
</evidence>
<reference evidence="5" key="1">
    <citation type="submission" date="2011-02" db="EMBL/GenBank/DDBJ databases">
        <title>The complete genome of Planctomyces brasiliensis DSM 5305.</title>
        <authorList>
            <person name="Lucas S."/>
            <person name="Copeland A."/>
            <person name="Lapidus A."/>
            <person name="Bruce D."/>
            <person name="Goodwin L."/>
            <person name="Pitluck S."/>
            <person name="Kyrpides N."/>
            <person name="Mavromatis K."/>
            <person name="Pagani I."/>
            <person name="Ivanova N."/>
            <person name="Ovchinnikova G."/>
            <person name="Lu M."/>
            <person name="Detter J.C."/>
            <person name="Han C."/>
            <person name="Land M."/>
            <person name="Hauser L."/>
            <person name="Markowitz V."/>
            <person name="Cheng J.-F."/>
            <person name="Hugenholtz P."/>
            <person name="Woyke T."/>
            <person name="Wu D."/>
            <person name="Tindall B."/>
            <person name="Pomrenke H.G."/>
            <person name="Brambilla E."/>
            <person name="Klenk H.-P."/>
            <person name="Eisen J.A."/>
        </authorList>
    </citation>
    <scope>NUCLEOTIDE SEQUENCE [LARGE SCALE GENOMIC DNA]</scope>
    <source>
        <strain evidence="5">ATCC 49424 / DSM 5305 / JCM 21570 / IAM 15109 / NBRC 103401 / IFAM 1448</strain>
    </source>
</reference>
<dbReference type="InterPro" id="IPR036291">
    <property type="entry name" value="NAD(P)-bd_dom_sf"/>
</dbReference>
<dbReference type="CDD" id="cd05237">
    <property type="entry name" value="UDP_invert_4-6DH_SDR_e"/>
    <property type="match status" value="1"/>
</dbReference>
<accession>F0SLZ9</accession>
<dbReference type="PANTHER" id="PTHR43318:SF1">
    <property type="entry name" value="POLYSACCHARIDE BIOSYNTHESIS PROTEIN EPSC-RELATED"/>
    <property type="match status" value="1"/>
</dbReference>
<dbReference type="Pfam" id="PF02719">
    <property type="entry name" value="Polysacc_synt_2"/>
    <property type="match status" value="1"/>
</dbReference>
<evidence type="ECO:0000259" key="3">
    <source>
        <dbReference type="Pfam" id="PF02719"/>
    </source>
</evidence>
<comment type="similarity">
    <text evidence="1">Belongs to the polysaccharide synthase family.</text>
</comment>
<dbReference type="KEGG" id="pbs:Plabr_2322"/>
<dbReference type="InterPro" id="IPR051203">
    <property type="entry name" value="Polysaccharide_Synthase-Rel"/>
</dbReference>
<keyword evidence="2" id="KW-0472">Membrane</keyword>
<dbReference type="Proteomes" id="UP000006860">
    <property type="component" value="Chromosome"/>
</dbReference>
<keyword evidence="2" id="KW-1133">Transmembrane helix</keyword>
<evidence type="ECO:0000256" key="1">
    <source>
        <dbReference type="ARBA" id="ARBA00007430"/>
    </source>
</evidence>
<dbReference type="PANTHER" id="PTHR43318">
    <property type="entry name" value="UDP-N-ACETYLGLUCOSAMINE 4,6-DEHYDRATASE"/>
    <property type="match status" value="1"/>
</dbReference>
<feature type="transmembrane region" description="Helical" evidence="2">
    <location>
        <begin position="17"/>
        <end position="37"/>
    </location>
</feature>
<sequence>MTSLSIAGPEIHMRHRLAVILPIYVALFAISLTSSYLLRFEFSMTSSLWSTVLAALPLFIAAKLFAFSTLREWDRTFRYATINDAFVTAICCTIGAIGMLAVRTITPESTPLIPRSIILLDGLLTILLVSGFRVGCRLLWNSRLQSQKPENEPALIYGNDLTAIGIWKMLTASNGHLGRYRVVGFIDPGPECQRSLIGGLPVYSLEESLERASSHDVQHILVPTTVPGRVVRDLLHETRHAGISVHKIPTVEEIVEGRFRLAVRELDIDDLLRRPATQLDLKEIRELISDKTVLVTGGAGSIGSELCRQIVGFKPNRLVVYDHSEFGVFEIEREFARQNLGDIEINYVTASVLDADALEQVFAEFQPELVFHAAAYKHVPLMQDNPYAAVRNNIQGTKAVVDAAHRHGSERFVLISTDKAVRPTSVMGATKLMAEKYLQAMSQQSQTEFITVRFGNVLNSVGSVVPTFRKQIEEGGPVTVTHRDMVRYFMTIPEAVQLVLQAGASGQSGHVLILDMGDPVKIVDLAKDMITLSGLSYPDDIDIKFTGLRPGEKMYEELFYQHEKGAVKVHEKIFLGSGYAPSIQEINTDLARLNASLTGTRGNASSTLWNVVDRYVSIDDQSNQQTTLPRAA</sequence>
<organism evidence="4 5">
    <name type="scientific">Rubinisphaera brasiliensis (strain ATCC 49424 / DSM 5305 / JCM 21570 / IAM 15109 / NBRC 103401 / IFAM 1448)</name>
    <name type="common">Planctomyces brasiliensis</name>
    <dbReference type="NCBI Taxonomy" id="756272"/>
    <lineage>
        <taxon>Bacteria</taxon>
        <taxon>Pseudomonadati</taxon>
        <taxon>Planctomycetota</taxon>
        <taxon>Planctomycetia</taxon>
        <taxon>Planctomycetales</taxon>
        <taxon>Planctomycetaceae</taxon>
        <taxon>Rubinisphaera</taxon>
    </lineage>
</organism>
<dbReference type="STRING" id="756272.Plabr_2322"/>
<dbReference type="Gene3D" id="3.40.50.720">
    <property type="entry name" value="NAD(P)-binding Rossmann-like Domain"/>
    <property type="match status" value="2"/>
</dbReference>
<dbReference type="SUPFAM" id="SSF51735">
    <property type="entry name" value="NAD(P)-binding Rossmann-fold domains"/>
    <property type="match status" value="1"/>
</dbReference>
<dbReference type="InterPro" id="IPR029063">
    <property type="entry name" value="SAM-dependent_MTases_sf"/>
</dbReference>
<feature type="transmembrane region" description="Helical" evidence="2">
    <location>
        <begin position="82"/>
        <end position="105"/>
    </location>
</feature>
<dbReference type="AlphaFoldDB" id="F0SLZ9"/>
<protein>
    <submittedName>
        <fullName evidence="4">Polysaccharide biosynthesis protein CapD</fullName>
    </submittedName>
</protein>
<dbReference type="HOGENOM" id="CLU_013560_5_2_0"/>
<evidence type="ECO:0000256" key="2">
    <source>
        <dbReference type="SAM" id="Phobius"/>
    </source>
</evidence>
<dbReference type="SUPFAM" id="SSF53335">
    <property type="entry name" value="S-adenosyl-L-methionine-dependent methyltransferases"/>
    <property type="match status" value="1"/>
</dbReference>
<keyword evidence="2" id="KW-0812">Transmembrane</keyword>
<dbReference type="InterPro" id="IPR003869">
    <property type="entry name" value="Polysac_CapD-like"/>
</dbReference>
<feature type="domain" description="Polysaccharide biosynthesis protein CapD-like" evidence="3">
    <location>
        <begin position="293"/>
        <end position="574"/>
    </location>
</feature>
<name>F0SLZ9_RUBBR</name>
<proteinExistence type="inferred from homology"/>
<evidence type="ECO:0000313" key="5">
    <source>
        <dbReference type="Proteomes" id="UP000006860"/>
    </source>
</evidence>
<gene>
    <name evidence="4" type="ordered locus">Plabr_2322</name>
</gene>